<reference evidence="2 3" key="1">
    <citation type="journal article" date="2012" name="J. Bacteriol.">
        <title>Draft Genome Sequence of the Soil Bacterium Burkholderia terrae Strain BS001, Which Interacts with Fungal Surface Structures.</title>
        <authorList>
            <person name="Nazir R."/>
            <person name="Hansen M.A."/>
            <person name="Sorensen S."/>
            <person name="van Elsas J.D."/>
        </authorList>
    </citation>
    <scope>NUCLEOTIDE SEQUENCE [LARGE SCALE GENOMIC DNA]</scope>
    <source>
        <strain evidence="2 3">BS001</strain>
    </source>
</reference>
<evidence type="ECO:0000313" key="2">
    <source>
        <dbReference type="EMBL" id="EIN03209.1"/>
    </source>
</evidence>
<dbReference type="Proteomes" id="UP000004980">
    <property type="component" value="Unassembled WGS sequence"/>
</dbReference>
<gene>
    <name evidence="2" type="ORF">WQE_00065</name>
</gene>
<dbReference type="InterPro" id="IPR018640">
    <property type="entry name" value="DUF2063"/>
</dbReference>
<accession>A0ABN0FWD7</accession>
<dbReference type="Gene3D" id="1.10.150.690">
    <property type="entry name" value="DUF2063"/>
    <property type="match status" value="1"/>
</dbReference>
<feature type="domain" description="Putative DNA-binding" evidence="1">
    <location>
        <begin position="8"/>
        <end position="100"/>
    </location>
</feature>
<proteinExistence type="predicted"/>
<dbReference type="RefSeq" id="WP_007576381.1">
    <property type="nucleotide sequence ID" value="NZ_AKAU01000003.1"/>
</dbReference>
<dbReference type="EMBL" id="AKAU01000003">
    <property type="protein sequence ID" value="EIN03209.1"/>
    <property type="molecule type" value="Genomic_DNA"/>
</dbReference>
<organism evidence="2 3">
    <name type="scientific">Paraburkholderia hospita</name>
    <dbReference type="NCBI Taxonomy" id="169430"/>
    <lineage>
        <taxon>Bacteria</taxon>
        <taxon>Pseudomonadati</taxon>
        <taxon>Pseudomonadota</taxon>
        <taxon>Betaproteobacteria</taxon>
        <taxon>Burkholderiales</taxon>
        <taxon>Burkholderiaceae</taxon>
        <taxon>Paraburkholderia</taxon>
    </lineage>
</organism>
<evidence type="ECO:0000259" key="1">
    <source>
        <dbReference type="Pfam" id="PF09836"/>
    </source>
</evidence>
<name>A0ABN0FWD7_9BURK</name>
<dbReference type="Pfam" id="PF09836">
    <property type="entry name" value="DUF2063"/>
    <property type="match status" value="1"/>
</dbReference>
<sequence>MKTQLAALQEAFADSVCDPYNEPALINHLSTPRDIASGRLNMYRGNIQAAWLGALKNSYPVLSALTGEPYFAALAHAYGKQHPSKSGDLNRFGANLPEFIEAWEQDSRYEYFGDVARLEWAVHHAWYAADPHVTGVRQWQDIGSERLLNSRLSVHPACSAIRSRHSIGEIWRAHQPGGSAVQAIDTPACALVVRPQWSPLVVDQSPAAHDAFLALQCGRTLNEAFDIALDADSSFDISMQLQLWISMGAVTGIAEA</sequence>
<keyword evidence="3" id="KW-1185">Reference proteome</keyword>
<evidence type="ECO:0000313" key="3">
    <source>
        <dbReference type="Proteomes" id="UP000004980"/>
    </source>
</evidence>
<dbReference type="InterPro" id="IPR044922">
    <property type="entry name" value="DUF2063_N_sf"/>
</dbReference>
<protein>
    <recommendedName>
        <fullName evidence="1">Putative DNA-binding domain-containing protein</fullName>
    </recommendedName>
</protein>
<comment type="caution">
    <text evidence="2">The sequence shown here is derived from an EMBL/GenBank/DDBJ whole genome shotgun (WGS) entry which is preliminary data.</text>
</comment>